<sequence>MNNIILTSSFVDVANHLKSNRILVMGDIKKIAFIATASEVEPVDFYVDEARTWFRDQGCELIEIHLRDMNLDEITENLEMSDLIYVSGGNTFYLLQELKNSKVDRLLVDQIHRGKRYIGESAGSIILAPSIDYVTLMDDVNQALELKNYDALNILDFYPVPHKDNDPFVEAVDEIRLNYETERDVKAFSNNEVIIVNDGHFEKVSY</sequence>
<dbReference type="InterPro" id="IPR005320">
    <property type="entry name" value="Peptidase_S51"/>
</dbReference>
<dbReference type="InterPro" id="IPR029062">
    <property type="entry name" value="Class_I_gatase-like"/>
</dbReference>
<dbReference type="Pfam" id="PF03575">
    <property type="entry name" value="Peptidase_S51"/>
    <property type="match status" value="1"/>
</dbReference>
<dbReference type="GO" id="GO:0016740">
    <property type="term" value="F:transferase activity"/>
    <property type="evidence" value="ECO:0007669"/>
    <property type="project" value="UniProtKB-KW"/>
</dbReference>
<dbReference type="PANTHER" id="PTHR20842:SF0">
    <property type="entry name" value="ALPHA-ASPARTYL DIPEPTIDASE"/>
    <property type="match status" value="1"/>
</dbReference>
<reference evidence="5 6" key="1">
    <citation type="submission" date="2020-08" db="EMBL/GenBank/DDBJ databases">
        <title>Genome sequence of Erysipelothrix inopinata DSM 15511T.</title>
        <authorList>
            <person name="Hyun D.-W."/>
            <person name="Bae J.-W."/>
        </authorList>
    </citation>
    <scope>NUCLEOTIDE SEQUENCE [LARGE SCALE GENOMIC DNA]</scope>
    <source>
        <strain evidence="5 6">DSM 15511</strain>
    </source>
</reference>
<evidence type="ECO:0000256" key="4">
    <source>
        <dbReference type="ARBA" id="ARBA00022825"/>
    </source>
</evidence>
<evidence type="ECO:0000313" key="6">
    <source>
        <dbReference type="Proteomes" id="UP000515928"/>
    </source>
</evidence>
<dbReference type="GO" id="GO:0006508">
    <property type="term" value="P:proteolysis"/>
    <property type="evidence" value="ECO:0007669"/>
    <property type="project" value="UniProtKB-KW"/>
</dbReference>
<keyword evidence="6" id="KW-1185">Reference proteome</keyword>
<dbReference type="PANTHER" id="PTHR20842">
    <property type="entry name" value="PROTEASE S51 ALPHA-ASPARTYL DIPEPTIDASE"/>
    <property type="match status" value="1"/>
</dbReference>
<dbReference type="EMBL" id="CP060715">
    <property type="protein sequence ID" value="QNN60187.1"/>
    <property type="molecule type" value="Genomic_DNA"/>
</dbReference>
<dbReference type="RefSeq" id="WP_187533319.1">
    <property type="nucleotide sequence ID" value="NZ_CBCSHU010000026.1"/>
</dbReference>
<dbReference type="Proteomes" id="UP000515928">
    <property type="component" value="Chromosome"/>
</dbReference>
<keyword evidence="3" id="KW-0378">Hydrolase</keyword>
<keyword evidence="4" id="KW-0720">Serine protease</keyword>
<evidence type="ECO:0000256" key="2">
    <source>
        <dbReference type="ARBA" id="ARBA00022670"/>
    </source>
</evidence>
<gene>
    <name evidence="5" type="ORF">H9L01_07380</name>
</gene>
<evidence type="ECO:0000313" key="5">
    <source>
        <dbReference type="EMBL" id="QNN60187.1"/>
    </source>
</evidence>
<dbReference type="GO" id="GO:0008236">
    <property type="term" value="F:serine-type peptidase activity"/>
    <property type="evidence" value="ECO:0007669"/>
    <property type="project" value="UniProtKB-KW"/>
</dbReference>
<keyword evidence="5" id="KW-0315">Glutamine amidotransferase</keyword>
<dbReference type="Gene3D" id="3.40.50.880">
    <property type="match status" value="1"/>
</dbReference>
<name>A0A7G9RX62_9FIRM</name>
<protein>
    <submittedName>
        <fullName evidence="5">Type 1 glutamine amidotransferase-like domain-containing protein</fullName>
    </submittedName>
</protein>
<organism evidence="5 6">
    <name type="scientific">Erysipelothrix inopinata</name>
    <dbReference type="NCBI Taxonomy" id="225084"/>
    <lineage>
        <taxon>Bacteria</taxon>
        <taxon>Bacillati</taxon>
        <taxon>Bacillota</taxon>
        <taxon>Erysipelotrichia</taxon>
        <taxon>Erysipelotrichales</taxon>
        <taxon>Erysipelotrichaceae</taxon>
        <taxon>Erysipelothrix</taxon>
    </lineage>
</organism>
<comment type="similarity">
    <text evidence="1">Belongs to the peptidase S51 family.</text>
</comment>
<proteinExistence type="inferred from homology"/>
<dbReference type="AlphaFoldDB" id="A0A7G9RX62"/>
<keyword evidence="5" id="KW-0808">Transferase</keyword>
<dbReference type="SUPFAM" id="SSF52317">
    <property type="entry name" value="Class I glutamine amidotransferase-like"/>
    <property type="match status" value="1"/>
</dbReference>
<dbReference type="KEGG" id="eio:H9L01_07380"/>
<evidence type="ECO:0000256" key="1">
    <source>
        <dbReference type="ARBA" id="ARBA00006534"/>
    </source>
</evidence>
<evidence type="ECO:0000256" key="3">
    <source>
        <dbReference type="ARBA" id="ARBA00022801"/>
    </source>
</evidence>
<keyword evidence="2" id="KW-0645">Protease</keyword>
<accession>A0A7G9RX62</accession>